<dbReference type="Proteomes" id="UP001291623">
    <property type="component" value="Unassembled WGS sequence"/>
</dbReference>
<comment type="caution">
    <text evidence="5">The sequence shown here is derived from an EMBL/GenBank/DDBJ whole genome shotgun (WGS) entry which is preliminary data.</text>
</comment>
<evidence type="ECO:0008006" key="7">
    <source>
        <dbReference type="Google" id="ProtNLM"/>
    </source>
</evidence>
<keyword evidence="2 3" id="KW-0175">Coiled coil</keyword>
<keyword evidence="6" id="KW-1185">Reference proteome</keyword>
<protein>
    <recommendedName>
        <fullName evidence="7">Interactor of constitutive active ROPs 1</fullName>
    </recommendedName>
</protein>
<feature type="compositionally biased region" description="Polar residues" evidence="4">
    <location>
        <begin position="117"/>
        <end position="140"/>
    </location>
</feature>
<evidence type="ECO:0000256" key="4">
    <source>
        <dbReference type="SAM" id="MobiDB-lite"/>
    </source>
</evidence>
<dbReference type="EMBL" id="JAVYJV010000020">
    <property type="protein sequence ID" value="KAK4344097.1"/>
    <property type="molecule type" value="Genomic_DNA"/>
</dbReference>
<evidence type="ECO:0000256" key="3">
    <source>
        <dbReference type="SAM" id="Coils"/>
    </source>
</evidence>
<accession>A0AAE1R523</accession>
<comment type="similarity">
    <text evidence="1">Belongs to the ICR family.</text>
</comment>
<evidence type="ECO:0000256" key="2">
    <source>
        <dbReference type="ARBA" id="ARBA00023054"/>
    </source>
</evidence>
<feature type="region of interest" description="Disordered" evidence="4">
    <location>
        <begin position="105"/>
        <end position="163"/>
    </location>
</feature>
<dbReference type="AlphaFoldDB" id="A0AAE1R523"/>
<sequence length="447" mass="50398">MEIEKLKFLIVECTTFRSSTTPSNINSRRLDGRLETPVSQSELLPCFKRNLTSYAHGSHVAYYILLFMNKKKKSCISGEDFGETNIQEIETKVVGTSVHINSFTKLKMPRLRGSDMPQRQSPRVPSQLRTPTSSSDQNSPKLGDRKSPRGAQSDPTNQRKLGTRIADLDTQLGQAQEELKDLKDQLASVETAKKAALEQLEKTKKSIVPEPEEIQESDEKQQEIDVFEVPNVEISQPTNEDELKITTLSLAEPEKPSFEELALKNGEISLLKAKLEEKEKEFQVFFHENENLKKELNEKTSEISSTKAKAEEMNLKFNQVTQEVEATKNNASKKNEELEAAEKAKEELESEMKKLIVQTEQWRKAADAAAAVLAGEVEMNERRFSERCGSMDYKSYGNVFEPTIGGYGCYMGSPGLLDDSDDGFGHVKRKGSGIKKFGDLWRKKSQK</sequence>
<dbReference type="InterPro" id="IPR029688">
    <property type="entry name" value="ICR"/>
</dbReference>
<dbReference type="PANTHER" id="PTHR34224">
    <property type="entry name" value="INTERACTOR OF CONSTITUTIVE ACTIVE ROPS 2, CHLOROPLASTIC-RELATED"/>
    <property type="match status" value="1"/>
</dbReference>
<name>A0AAE1R523_9SOLA</name>
<evidence type="ECO:0000313" key="6">
    <source>
        <dbReference type="Proteomes" id="UP001291623"/>
    </source>
</evidence>
<feature type="coiled-coil region" evidence="3">
    <location>
        <begin position="261"/>
        <end position="365"/>
    </location>
</feature>
<proteinExistence type="inferred from homology"/>
<evidence type="ECO:0000256" key="1">
    <source>
        <dbReference type="ARBA" id="ARBA00009778"/>
    </source>
</evidence>
<reference evidence="5" key="1">
    <citation type="submission" date="2023-12" db="EMBL/GenBank/DDBJ databases">
        <title>Genome assembly of Anisodus tanguticus.</title>
        <authorList>
            <person name="Wang Y.-J."/>
        </authorList>
    </citation>
    <scope>NUCLEOTIDE SEQUENCE</scope>
    <source>
        <strain evidence="5">KB-2021</strain>
        <tissue evidence="5">Leaf</tissue>
    </source>
</reference>
<dbReference type="PANTHER" id="PTHR34224:SF2">
    <property type="entry name" value="INTERACTOR OF CONSTITUTIVE ACTIVE ROPS 4"/>
    <property type="match status" value="1"/>
</dbReference>
<feature type="coiled-coil region" evidence="3">
    <location>
        <begin position="165"/>
        <end position="206"/>
    </location>
</feature>
<gene>
    <name evidence="5" type="ORF">RND71_037191</name>
</gene>
<organism evidence="5 6">
    <name type="scientific">Anisodus tanguticus</name>
    <dbReference type="NCBI Taxonomy" id="243964"/>
    <lineage>
        <taxon>Eukaryota</taxon>
        <taxon>Viridiplantae</taxon>
        <taxon>Streptophyta</taxon>
        <taxon>Embryophyta</taxon>
        <taxon>Tracheophyta</taxon>
        <taxon>Spermatophyta</taxon>
        <taxon>Magnoliopsida</taxon>
        <taxon>eudicotyledons</taxon>
        <taxon>Gunneridae</taxon>
        <taxon>Pentapetalae</taxon>
        <taxon>asterids</taxon>
        <taxon>lamiids</taxon>
        <taxon>Solanales</taxon>
        <taxon>Solanaceae</taxon>
        <taxon>Solanoideae</taxon>
        <taxon>Hyoscyameae</taxon>
        <taxon>Anisodus</taxon>
    </lineage>
</organism>
<evidence type="ECO:0000313" key="5">
    <source>
        <dbReference type="EMBL" id="KAK4344097.1"/>
    </source>
</evidence>